<dbReference type="Gene3D" id="3.10.450.50">
    <property type="match status" value="1"/>
</dbReference>
<keyword evidence="1" id="KW-0963">Cytoplasm</keyword>
<dbReference type="InterPro" id="IPR045875">
    <property type="entry name" value="NTF2"/>
</dbReference>
<dbReference type="Proteomes" id="UP001338125">
    <property type="component" value="Unassembled WGS sequence"/>
</dbReference>
<dbReference type="PROSITE" id="PS50177">
    <property type="entry name" value="NTF2_DOMAIN"/>
    <property type="match status" value="1"/>
</dbReference>
<evidence type="ECO:0000256" key="1">
    <source>
        <dbReference type="RuleBase" id="RU369002"/>
    </source>
</evidence>
<feature type="domain" description="NTF2" evidence="2">
    <location>
        <begin position="7"/>
        <end position="125"/>
    </location>
</feature>
<dbReference type="CDD" id="cd00780">
    <property type="entry name" value="NTF2"/>
    <property type="match status" value="1"/>
</dbReference>
<comment type="function">
    <text evidence="1">Has a role in nuclear-cytoplasmic transport of proteins and mRNAs.</text>
</comment>
<organism evidence="3 4">
    <name type="scientific">Cladobotryum mycophilum</name>
    <dbReference type="NCBI Taxonomy" id="491253"/>
    <lineage>
        <taxon>Eukaryota</taxon>
        <taxon>Fungi</taxon>
        <taxon>Dikarya</taxon>
        <taxon>Ascomycota</taxon>
        <taxon>Pezizomycotina</taxon>
        <taxon>Sordariomycetes</taxon>
        <taxon>Hypocreomycetidae</taxon>
        <taxon>Hypocreales</taxon>
        <taxon>Hypocreaceae</taxon>
        <taxon>Cladobotryum</taxon>
    </lineage>
</organism>
<dbReference type="InterPro" id="IPR018222">
    <property type="entry name" value="Nuclear_transport_factor_2_euk"/>
</dbReference>
<keyword evidence="4" id="KW-1185">Reference proteome</keyword>
<reference evidence="3 4" key="1">
    <citation type="submission" date="2024-01" db="EMBL/GenBank/DDBJ databases">
        <title>Complete genome of Cladobotryum mycophilum ATHUM6906.</title>
        <authorList>
            <person name="Christinaki A.C."/>
            <person name="Myridakis A.I."/>
            <person name="Kouvelis V.N."/>
        </authorList>
    </citation>
    <scope>NUCLEOTIDE SEQUENCE [LARGE SCALE GENOMIC DNA]</scope>
    <source>
        <strain evidence="3 4">ATHUM6906</strain>
    </source>
</reference>
<dbReference type="Pfam" id="PF02136">
    <property type="entry name" value="NTF2"/>
    <property type="match status" value="1"/>
</dbReference>
<keyword evidence="1" id="KW-0653">Protein transport</keyword>
<gene>
    <name evidence="3" type="ORF">PT974_05115</name>
</gene>
<protein>
    <recommendedName>
        <fullName evidence="1">Nuclear transport factor 2</fullName>
        <shortName evidence="1">NTF-2</shortName>
    </recommendedName>
</protein>
<sequence>MADFKSISTAFVGHYFRTFDNYESRASLASLYRPESMLSWEGQDVQGAQNIISQLTKPELKTVKTMVESTDSQPGAGGSVVVQVTGKLAVDNAFDKPLQFSRTFTLSPIPGQPGGFFVYNDLFRLIFG</sequence>
<evidence type="ECO:0000259" key="2">
    <source>
        <dbReference type="PROSITE" id="PS50177"/>
    </source>
</evidence>
<keyword evidence="1" id="KW-0813">Transport</keyword>
<dbReference type="PANTHER" id="PTHR12612">
    <property type="entry name" value="NUCLEAR TRANSPORT FACTOR 2"/>
    <property type="match status" value="1"/>
</dbReference>
<proteinExistence type="predicted"/>
<name>A0ABR0SR27_9HYPO</name>
<dbReference type="EMBL" id="JAVFKD010000010">
    <property type="protein sequence ID" value="KAK5994633.1"/>
    <property type="molecule type" value="Genomic_DNA"/>
</dbReference>
<evidence type="ECO:0000313" key="3">
    <source>
        <dbReference type="EMBL" id="KAK5994633.1"/>
    </source>
</evidence>
<comment type="subcellular location">
    <subcellularLocation>
        <location evidence="1">Cytoplasm</location>
    </subcellularLocation>
    <subcellularLocation>
        <location evidence="1">Nucleus</location>
    </subcellularLocation>
</comment>
<comment type="caution">
    <text evidence="3">The sequence shown here is derived from an EMBL/GenBank/DDBJ whole genome shotgun (WGS) entry which is preliminary data.</text>
</comment>
<keyword evidence="1" id="KW-0539">Nucleus</keyword>
<dbReference type="InterPro" id="IPR002075">
    <property type="entry name" value="NTF2_dom"/>
</dbReference>
<accession>A0ABR0SR27</accession>
<dbReference type="SUPFAM" id="SSF54427">
    <property type="entry name" value="NTF2-like"/>
    <property type="match status" value="1"/>
</dbReference>
<dbReference type="InterPro" id="IPR032710">
    <property type="entry name" value="NTF2-like_dom_sf"/>
</dbReference>
<evidence type="ECO:0000313" key="4">
    <source>
        <dbReference type="Proteomes" id="UP001338125"/>
    </source>
</evidence>